<dbReference type="PANTHER" id="PTHR43537:SF49">
    <property type="entry name" value="TRANSCRIPTIONAL REGULATORY PROTEIN"/>
    <property type="match status" value="1"/>
</dbReference>
<dbReference type="Gene3D" id="1.20.120.530">
    <property type="entry name" value="GntR ligand-binding domain-like"/>
    <property type="match status" value="1"/>
</dbReference>
<feature type="domain" description="HTH gntR-type" evidence="5">
    <location>
        <begin position="7"/>
        <end position="74"/>
    </location>
</feature>
<evidence type="ECO:0000259" key="5">
    <source>
        <dbReference type="PROSITE" id="PS50949"/>
    </source>
</evidence>
<dbReference type="InterPro" id="IPR011711">
    <property type="entry name" value="GntR_C"/>
</dbReference>
<reference evidence="6 7" key="1">
    <citation type="submission" date="2019-02" db="EMBL/GenBank/DDBJ databases">
        <title>Complete Genome Sequence of Desulfovibrio desulfuricans IC1, a Sulfonate Utilizing Anaerobe.</title>
        <authorList>
            <person name="Day L.A."/>
            <person name="De Leon K.B."/>
            <person name="Wall J.D."/>
        </authorList>
    </citation>
    <scope>NUCLEOTIDE SEQUENCE [LARGE SCALE GENOMIC DNA]</scope>
    <source>
        <strain evidence="6 7">IC1</strain>
    </source>
</reference>
<dbReference type="InterPro" id="IPR000524">
    <property type="entry name" value="Tscrpt_reg_HTH_GntR"/>
</dbReference>
<feature type="region of interest" description="Disordered" evidence="4">
    <location>
        <begin position="227"/>
        <end position="248"/>
    </location>
</feature>
<protein>
    <submittedName>
        <fullName evidence="6">GntR family transcriptional regulator</fullName>
    </submittedName>
</protein>
<dbReference type="PANTHER" id="PTHR43537">
    <property type="entry name" value="TRANSCRIPTIONAL REGULATOR, GNTR FAMILY"/>
    <property type="match status" value="1"/>
</dbReference>
<evidence type="ECO:0000313" key="6">
    <source>
        <dbReference type="EMBL" id="QCC84950.1"/>
    </source>
</evidence>
<dbReference type="InterPro" id="IPR036388">
    <property type="entry name" value="WH-like_DNA-bd_sf"/>
</dbReference>
<evidence type="ECO:0000256" key="4">
    <source>
        <dbReference type="SAM" id="MobiDB-lite"/>
    </source>
</evidence>
<dbReference type="InterPro" id="IPR008920">
    <property type="entry name" value="TF_FadR/GntR_C"/>
</dbReference>
<dbReference type="Pfam" id="PF00392">
    <property type="entry name" value="GntR"/>
    <property type="match status" value="1"/>
</dbReference>
<dbReference type="SUPFAM" id="SSF46785">
    <property type="entry name" value="Winged helix' DNA-binding domain"/>
    <property type="match status" value="1"/>
</dbReference>
<dbReference type="InterPro" id="IPR036390">
    <property type="entry name" value="WH_DNA-bd_sf"/>
</dbReference>
<dbReference type="Gene3D" id="1.10.10.10">
    <property type="entry name" value="Winged helix-like DNA-binding domain superfamily/Winged helix DNA-binding domain"/>
    <property type="match status" value="1"/>
</dbReference>
<name>A0A4V1CX46_DESDE</name>
<evidence type="ECO:0000256" key="3">
    <source>
        <dbReference type="ARBA" id="ARBA00023163"/>
    </source>
</evidence>
<dbReference type="RefSeq" id="WP_136399158.1">
    <property type="nucleotide sequence ID" value="NZ_CP036295.1"/>
</dbReference>
<accession>A0A4V1CX46</accession>
<organism evidence="6 7">
    <name type="scientific">Desulfovibrio desulfuricans</name>
    <dbReference type="NCBI Taxonomy" id="876"/>
    <lineage>
        <taxon>Bacteria</taxon>
        <taxon>Pseudomonadati</taxon>
        <taxon>Thermodesulfobacteriota</taxon>
        <taxon>Desulfovibrionia</taxon>
        <taxon>Desulfovibrionales</taxon>
        <taxon>Desulfovibrionaceae</taxon>
        <taxon>Desulfovibrio</taxon>
    </lineage>
</organism>
<dbReference type="SUPFAM" id="SSF48008">
    <property type="entry name" value="GntR ligand-binding domain-like"/>
    <property type="match status" value="1"/>
</dbReference>
<dbReference type="Pfam" id="PF07729">
    <property type="entry name" value="FCD"/>
    <property type="match status" value="1"/>
</dbReference>
<dbReference type="GO" id="GO:0003677">
    <property type="term" value="F:DNA binding"/>
    <property type="evidence" value="ECO:0007669"/>
    <property type="project" value="UniProtKB-KW"/>
</dbReference>
<dbReference type="SMART" id="SM00895">
    <property type="entry name" value="FCD"/>
    <property type="match status" value="1"/>
</dbReference>
<dbReference type="AlphaFoldDB" id="A0A4V1CX46"/>
<dbReference type="GO" id="GO:0003700">
    <property type="term" value="F:DNA-binding transcription factor activity"/>
    <property type="evidence" value="ECO:0007669"/>
    <property type="project" value="InterPro"/>
</dbReference>
<dbReference type="OrthoDB" id="9810548at2"/>
<keyword evidence="2" id="KW-0238">DNA-binding</keyword>
<dbReference type="PROSITE" id="PS50949">
    <property type="entry name" value="HTH_GNTR"/>
    <property type="match status" value="1"/>
</dbReference>
<dbReference type="Proteomes" id="UP000297065">
    <property type="component" value="Chromosome"/>
</dbReference>
<proteinExistence type="predicted"/>
<dbReference type="SMART" id="SM00345">
    <property type="entry name" value="HTH_GNTR"/>
    <property type="match status" value="1"/>
</dbReference>
<keyword evidence="1" id="KW-0805">Transcription regulation</keyword>
<gene>
    <name evidence="6" type="ORF">DDIC_03455</name>
</gene>
<evidence type="ECO:0000256" key="2">
    <source>
        <dbReference type="ARBA" id="ARBA00023125"/>
    </source>
</evidence>
<dbReference type="EMBL" id="CP036295">
    <property type="protein sequence ID" value="QCC84950.1"/>
    <property type="molecule type" value="Genomic_DNA"/>
</dbReference>
<dbReference type="PRINTS" id="PR00035">
    <property type="entry name" value="HTHGNTR"/>
</dbReference>
<evidence type="ECO:0000313" key="7">
    <source>
        <dbReference type="Proteomes" id="UP000297065"/>
    </source>
</evidence>
<sequence length="248" mass="27913">MKPNLCTTYSAQVIAHIKECLLSGALRLGDPVREAAIAEKLGISRGPVREAVQALALEGLVSNLPQKAKYIRRMSAKEIEDSYCMGGTLEGACIVRSLPFMDDAAMRELRERFRQIEEQCRHASGLSALSDVDDAFHNALMSRCDNKLMVDTARKSCWHISKFLYYKIWDKIFTPAEFLKRHLLILEAVESRDAQRIETVLREHYAESGRRFGAVVAADDAVVMSRGKKGATSRQRQKRSDVYSEETA</sequence>
<evidence type="ECO:0000256" key="1">
    <source>
        <dbReference type="ARBA" id="ARBA00023015"/>
    </source>
</evidence>
<keyword evidence="3" id="KW-0804">Transcription</keyword>
<feature type="compositionally biased region" description="Basic residues" evidence="4">
    <location>
        <begin position="227"/>
        <end position="237"/>
    </location>
</feature>